<keyword evidence="2" id="KW-1133">Transmembrane helix</keyword>
<keyword evidence="2" id="KW-0812">Transmembrane</keyword>
<keyword evidence="5" id="KW-1185">Reference proteome</keyword>
<dbReference type="Gramene" id="Bo6g105250.1">
    <property type="protein sequence ID" value="Bo6g105250.1"/>
    <property type="gene ID" value="Bo6g105250"/>
</dbReference>
<dbReference type="GO" id="GO:0010197">
    <property type="term" value="P:polar nucleus fusion"/>
    <property type="evidence" value="ECO:0007669"/>
    <property type="project" value="EnsemblPlants"/>
</dbReference>
<evidence type="ECO:0000259" key="3">
    <source>
        <dbReference type="Pfam" id="PF01936"/>
    </source>
</evidence>
<dbReference type="HOGENOM" id="CLU_086479_0_0_1"/>
<evidence type="ECO:0000256" key="1">
    <source>
        <dbReference type="SAM" id="MobiDB-lite"/>
    </source>
</evidence>
<reference evidence="4" key="2">
    <citation type="submission" date="2015-03" db="UniProtKB">
        <authorList>
            <consortium name="EnsemblPlants"/>
        </authorList>
    </citation>
    <scope>IDENTIFICATION</scope>
</reference>
<dbReference type="PANTHER" id="PTHR14379">
    <property type="entry name" value="LIMKAIN B LKAP"/>
    <property type="match status" value="1"/>
</dbReference>
<accession>A0A0D3CYS3</accession>
<dbReference type="SMR" id="A0A0D3CYS3"/>
<name>A0A0D3CYS3_BRAOL</name>
<dbReference type="Proteomes" id="UP000032141">
    <property type="component" value="Chromosome C6"/>
</dbReference>
<dbReference type="GO" id="GO:0004540">
    <property type="term" value="F:RNA nuclease activity"/>
    <property type="evidence" value="ECO:0007669"/>
    <property type="project" value="InterPro"/>
</dbReference>
<dbReference type="GO" id="GO:0005777">
    <property type="term" value="C:peroxisome"/>
    <property type="evidence" value="ECO:0007669"/>
    <property type="project" value="InterPro"/>
</dbReference>
<dbReference type="Pfam" id="PF01936">
    <property type="entry name" value="NYN"/>
    <property type="match status" value="1"/>
</dbReference>
<reference evidence="4 5" key="1">
    <citation type="journal article" date="2014" name="Genome Biol.">
        <title>Transcriptome and methylome profiling reveals relics of genome dominance in the mesopolyploid Brassica oleracea.</title>
        <authorList>
            <person name="Parkin I.A."/>
            <person name="Koh C."/>
            <person name="Tang H."/>
            <person name="Robinson S.J."/>
            <person name="Kagale S."/>
            <person name="Clarke W.E."/>
            <person name="Town C.D."/>
            <person name="Nixon J."/>
            <person name="Krishnakumar V."/>
            <person name="Bidwell S.L."/>
            <person name="Denoeud F."/>
            <person name="Belcram H."/>
            <person name="Links M.G."/>
            <person name="Just J."/>
            <person name="Clarke C."/>
            <person name="Bender T."/>
            <person name="Huebert T."/>
            <person name="Mason A.S."/>
            <person name="Pires J.C."/>
            <person name="Barker G."/>
            <person name="Moore J."/>
            <person name="Walley P.G."/>
            <person name="Manoli S."/>
            <person name="Batley J."/>
            <person name="Edwards D."/>
            <person name="Nelson M.N."/>
            <person name="Wang X."/>
            <person name="Paterson A.H."/>
            <person name="King G."/>
            <person name="Bancroft I."/>
            <person name="Chalhoub B."/>
            <person name="Sharpe A.G."/>
        </authorList>
    </citation>
    <scope>NUCLEOTIDE SEQUENCE</scope>
    <source>
        <strain evidence="4 5">cv. TO1000</strain>
    </source>
</reference>
<dbReference type="OMA" id="PAPSNIM"/>
<feature type="region of interest" description="Disordered" evidence="1">
    <location>
        <begin position="180"/>
        <end position="230"/>
    </location>
</feature>
<organism evidence="4 5">
    <name type="scientific">Brassica oleracea var. oleracea</name>
    <dbReference type="NCBI Taxonomy" id="109376"/>
    <lineage>
        <taxon>Eukaryota</taxon>
        <taxon>Viridiplantae</taxon>
        <taxon>Streptophyta</taxon>
        <taxon>Embryophyta</taxon>
        <taxon>Tracheophyta</taxon>
        <taxon>Spermatophyta</taxon>
        <taxon>Magnoliopsida</taxon>
        <taxon>eudicotyledons</taxon>
        <taxon>Gunneridae</taxon>
        <taxon>Pentapetalae</taxon>
        <taxon>rosids</taxon>
        <taxon>malvids</taxon>
        <taxon>Brassicales</taxon>
        <taxon>Brassicaceae</taxon>
        <taxon>Brassiceae</taxon>
        <taxon>Brassica</taxon>
    </lineage>
</organism>
<dbReference type="AlphaFoldDB" id="A0A0D3CYS3"/>
<evidence type="ECO:0000313" key="4">
    <source>
        <dbReference type="EnsemblPlants" id="Bo6g105250.1"/>
    </source>
</evidence>
<dbReference type="CDD" id="cd10910">
    <property type="entry name" value="PIN_limkain_b1_N_like"/>
    <property type="match status" value="1"/>
</dbReference>
<protein>
    <recommendedName>
        <fullName evidence="3">NYN domain-containing protein</fullName>
    </recommendedName>
</protein>
<dbReference type="InterPro" id="IPR024768">
    <property type="entry name" value="Marf1"/>
</dbReference>
<dbReference type="GO" id="GO:0010468">
    <property type="term" value="P:regulation of gene expression"/>
    <property type="evidence" value="ECO:0007669"/>
    <property type="project" value="InterPro"/>
</dbReference>
<proteinExistence type="predicted"/>
<evidence type="ECO:0000256" key="2">
    <source>
        <dbReference type="SAM" id="Phobius"/>
    </source>
</evidence>
<feature type="compositionally biased region" description="Pro residues" evidence="1">
    <location>
        <begin position="187"/>
        <end position="210"/>
    </location>
</feature>
<evidence type="ECO:0000313" key="5">
    <source>
        <dbReference type="Proteomes" id="UP000032141"/>
    </source>
</evidence>
<dbReference type="Gene3D" id="3.40.50.1010">
    <property type="entry name" value="5'-nuclease"/>
    <property type="match status" value="1"/>
</dbReference>
<sequence length="281" mass="31223">MAEAPYMTAKTSMWWDIENCQIPRGFDAHGIAQNICSALMKMNYFSPVSIYAYGDVNGIPPTIQHALSSTGIVLNHVPAGVQDASDKKILVDMLFWAVDNPPPATFMLISGDRDFSNDLHQLRMRRYNILLAQPQKGSPLLVHAARTLWLWTSLSAGESPLTQSGSSQLVANETTHPYSRRLVPSPVRQPNPNVDPPRPGPFPVRRPNPDPSGSSGNRIPNQAQNNSPNAARQCTCSRWPRCGNVFFDLPPENLFLTLFFCMLFLILIKLSGIRLTEWVVA</sequence>
<dbReference type="InterPro" id="IPR021139">
    <property type="entry name" value="NYN"/>
</dbReference>
<dbReference type="eggNOG" id="ENOG502QWNR">
    <property type="taxonomic scope" value="Eukaryota"/>
</dbReference>
<dbReference type="STRING" id="109376.A0A0D3CYS3"/>
<feature type="compositionally biased region" description="Low complexity" evidence="1">
    <location>
        <begin position="220"/>
        <end position="230"/>
    </location>
</feature>
<dbReference type="PANTHER" id="PTHR14379:SF7">
    <property type="entry name" value="ENDONUCLEASE OR GLYCOSYL HYDROLASE-RELATED"/>
    <property type="match status" value="1"/>
</dbReference>
<feature type="domain" description="NYN" evidence="3">
    <location>
        <begin position="10"/>
        <end position="145"/>
    </location>
</feature>
<dbReference type="EnsemblPlants" id="Bo6g105250.1">
    <property type="protein sequence ID" value="Bo6g105250.1"/>
    <property type="gene ID" value="Bo6g105250"/>
</dbReference>
<feature type="transmembrane region" description="Helical" evidence="2">
    <location>
        <begin position="254"/>
        <end position="272"/>
    </location>
</feature>
<keyword evidence="2" id="KW-0472">Membrane</keyword>